<dbReference type="Proteomes" id="UP000235672">
    <property type="component" value="Unassembled WGS sequence"/>
</dbReference>
<keyword evidence="1 3" id="KW-0378">Hydrolase</keyword>
<dbReference type="InterPro" id="IPR029058">
    <property type="entry name" value="AB_hydrolase_fold"/>
</dbReference>
<dbReference type="SUPFAM" id="SSF53474">
    <property type="entry name" value="alpha/beta-Hydrolases"/>
    <property type="match status" value="1"/>
</dbReference>
<name>A0A2J6QKS1_9HELO</name>
<protein>
    <submittedName>
        <fullName evidence="3">Alpha/beta hydrolase fold protein</fullName>
    </submittedName>
</protein>
<evidence type="ECO:0000313" key="3">
    <source>
        <dbReference type="EMBL" id="PMD26865.1"/>
    </source>
</evidence>
<dbReference type="PANTHER" id="PTHR22946:SF9">
    <property type="entry name" value="POLYKETIDE TRANSFERASE AF380"/>
    <property type="match status" value="1"/>
</dbReference>
<dbReference type="Gene3D" id="3.40.50.1820">
    <property type="entry name" value="alpha/beta hydrolase"/>
    <property type="match status" value="1"/>
</dbReference>
<proteinExistence type="predicted"/>
<evidence type="ECO:0000256" key="1">
    <source>
        <dbReference type="ARBA" id="ARBA00022801"/>
    </source>
</evidence>
<dbReference type="PANTHER" id="PTHR22946">
    <property type="entry name" value="DIENELACTONE HYDROLASE DOMAIN-CONTAINING PROTEIN-RELATED"/>
    <property type="match status" value="1"/>
</dbReference>
<dbReference type="Pfam" id="PF02129">
    <property type="entry name" value="Peptidase_S15"/>
    <property type="match status" value="1"/>
</dbReference>
<sequence length="300" mass="32074">MLYSTVEIPSVTGKKISAWLYQPATPGPHAVVVMSGGIGLVKSGGLPPFAEAFQAEGYAALTFDYLSFGSSEGNPRNILGLSQQLQDFRDVITWVRGNPSFYNEKIVAWGSSLGAMHPTALIAEDYGLAAAIVQCPAVDGLLSALQIPLWRSLPLTVLAILDTIGSWLGLSPIYITTANTGKHSMALLSALDVPDGWARLMPEGSPFLNQISARGLLSVLVHRPALHTGRSIKPYLSVCTEYDSVASLKGAETAVRNAPLGELVRVKGGHFDVYKGGISFEEGLKAQLEFLKRVVPVSRL</sequence>
<dbReference type="OrthoDB" id="2498029at2759"/>
<dbReference type="InterPro" id="IPR050261">
    <property type="entry name" value="FrsA_esterase"/>
</dbReference>
<evidence type="ECO:0000313" key="4">
    <source>
        <dbReference type="Proteomes" id="UP000235672"/>
    </source>
</evidence>
<evidence type="ECO:0000259" key="2">
    <source>
        <dbReference type="Pfam" id="PF02129"/>
    </source>
</evidence>
<dbReference type="EMBL" id="KZ613467">
    <property type="protein sequence ID" value="PMD26865.1"/>
    <property type="molecule type" value="Genomic_DNA"/>
</dbReference>
<dbReference type="STRING" id="1745343.A0A2J6QKS1"/>
<accession>A0A2J6QKS1</accession>
<feature type="domain" description="Xaa-Pro dipeptidyl-peptidase-like" evidence="2">
    <location>
        <begin position="18"/>
        <end position="140"/>
    </location>
</feature>
<reference evidence="3 4" key="1">
    <citation type="submission" date="2016-05" db="EMBL/GenBank/DDBJ databases">
        <title>A degradative enzymes factory behind the ericoid mycorrhizal symbiosis.</title>
        <authorList>
            <consortium name="DOE Joint Genome Institute"/>
            <person name="Martino E."/>
            <person name="Morin E."/>
            <person name="Grelet G."/>
            <person name="Kuo A."/>
            <person name="Kohler A."/>
            <person name="Daghino S."/>
            <person name="Barry K."/>
            <person name="Choi C."/>
            <person name="Cichocki N."/>
            <person name="Clum A."/>
            <person name="Copeland A."/>
            <person name="Hainaut M."/>
            <person name="Haridas S."/>
            <person name="Labutti K."/>
            <person name="Lindquist E."/>
            <person name="Lipzen A."/>
            <person name="Khouja H.-R."/>
            <person name="Murat C."/>
            <person name="Ohm R."/>
            <person name="Olson A."/>
            <person name="Spatafora J."/>
            <person name="Veneault-Fourrey C."/>
            <person name="Henrissat B."/>
            <person name="Grigoriev I."/>
            <person name="Martin F."/>
            <person name="Perotto S."/>
        </authorList>
    </citation>
    <scope>NUCLEOTIDE SEQUENCE [LARGE SCALE GENOMIC DNA]</scope>
    <source>
        <strain evidence="3 4">UAMH 7357</strain>
    </source>
</reference>
<dbReference type="AlphaFoldDB" id="A0A2J6QKS1"/>
<dbReference type="GO" id="GO:0016788">
    <property type="term" value="F:hydrolase activity, acting on ester bonds"/>
    <property type="evidence" value="ECO:0007669"/>
    <property type="project" value="UniProtKB-ARBA"/>
</dbReference>
<dbReference type="InterPro" id="IPR000383">
    <property type="entry name" value="Xaa-Pro-like_dom"/>
</dbReference>
<gene>
    <name evidence="3" type="ORF">NA56DRAFT_562915</name>
</gene>
<organism evidence="3 4">
    <name type="scientific">Hyaloscypha hepaticicola</name>
    <dbReference type="NCBI Taxonomy" id="2082293"/>
    <lineage>
        <taxon>Eukaryota</taxon>
        <taxon>Fungi</taxon>
        <taxon>Dikarya</taxon>
        <taxon>Ascomycota</taxon>
        <taxon>Pezizomycotina</taxon>
        <taxon>Leotiomycetes</taxon>
        <taxon>Helotiales</taxon>
        <taxon>Hyaloscyphaceae</taxon>
        <taxon>Hyaloscypha</taxon>
    </lineage>
</organism>
<keyword evidence="4" id="KW-1185">Reference proteome</keyword>